<feature type="transmembrane region" description="Helical" evidence="1">
    <location>
        <begin position="9"/>
        <end position="29"/>
    </location>
</feature>
<organism evidence="3 4">
    <name type="scientific">Peptostreptococcus porci</name>
    <dbReference type="NCBI Taxonomy" id="2652282"/>
    <lineage>
        <taxon>Bacteria</taxon>
        <taxon>Bacillati</taxon>
        <taxon>Bacillota</taxon>
        <taxon>Clostridia</taxon>
        <taxon>Peptostreptococcales</taxon>
        <taxon>Peptostreptococcaceae</taxon>
        <taxon>Peptostreptococcus</taxon>
    </lineage>
</organism>
<comment type="caution">
    <text evidence="3">The sequence shown here is derived from an EMBL/GenBank/DDBJ whole genome shotgun (WGS) entry which is preliminary data.</text>
</comment>
<feature type="transmembrane region" description="Helical" evidence="1">
    <location>
        <begin position="119"/>
        <end position="140"/>
    </location>
</feature>
<evidence type="ECO:0000256" key="1">
    <source>
        <dbReference type="SAM" id="Phobius"/>
    </source>
</evidence>
<dbReference type="InterPro" id="IPR052710">
    <property type="entry name" value="CAAX_protease"/>
</dbReference>
<sequence>MKKNNINKFIIVLFILYPLMSPIFQMKFINNQLVLTESISGINEVIFLLVLSIILYIIFRSLYKNNIIKFSLCKKEIVYILIGVILLRIIVYTSYLILLCVETGKVQNDEIIKQYINDFSILQIIMFMSIYMPILEELVYRYIIIGSLFEFKKISIFVSSLLFCIAHIPNNITSFIMYFLMGLVLSYSYYKTRSIFVSILIHCLNNLLVNILYILYSL</sequence>
<keyword evidence="1" id="KW-0472">Membrane</keyword>
<reference evidence="3 4" key="1">
    <citation type="submission" date="2019-08" db="EMBL/GenBank/DDBJ databases">
        <title>In-depth cultivation of the pig gut microbiome towards novel bacterial diversity and tailored functional studies.</title>
        <authorList>
            <person name="Wylensek D."/>
            <person name="Hitch T.C.A."/>
            <person name="Clavel T."/>
        </authorList>
    </citation>
    <scope>NUCLEOTIDE SEQUENCE [LARGE SCALE GENOMIC DNA]</scope>
    <source>
        <strain evidence="3 4">WCA-SAB-591-4A-A</strain>
    </source>
</reference>
<dbReference type="Pfam" id="PF02517">
    <property type="entry name" value="Rce1-like"/>
    <property type="match status" value="1"/>
</dbReference>
<keyword evidence="1" id="KW-1133">Transmembrane helix</keyword>
<dbReference type="GO" id="GO:0004175">
    <property type="term" value="F:endopeptidase activity"/>
    <property type="evidence" value="ECO:0007669"/>
    <property type="project" value="UniProtKB-ARBA"/>
</dbReference>
<keyword evidence="3" id="KW-0378">Hydrolase</keyword>
<dbReference type="PANTHER" id="PTHR36435:SF1">
    <property type="entry name" value="CAAX AMINO TERMINAL PROTEASE FAMILY PROTEIN"/>
    <property type="match status" value="1"/>
</dbReference>
<feature type="transmembrane region" description="Helical" evidence="1">
    <location>
        <begin position="195"/>
        <end position="216"/>
    </location>
</feature>
<dbReference type="PANTHER" id="PTHR36435">
    <property type="entry name" value="SLR1288 PROTEIN"/>
    <property type="match status" value="1"/>
</dbReference>
<accession>A0A6N7X4G2</accession>
<keyword evidence="4" id="KW-1185">Reference proteome</keyword>
<evidence type="ECO:0000313" key="3">
    <source>
        <dbReference type="EMBL" id="MST62951.1"/>
    </source>
</evidence>
<gene>
    <name evidence="3" type="ORF">FYJ71_08200</name>
</gene>
<feature type="transmembrane region" description="Helical" evidence="1">
    <location>
        <begin position="41"/>
        <end position="59"/>
    </location>
</feature>
<feature type="transmembrane region" description="Helical" evidence="1">
    <location>
        <begin position="161"/>
        <end position="189"/>
    </location>
</feature>
<dbReference type="EMBL" id="VUNE01000004">
    <property type="protein sequence ID" value="MST62951.1"/>
    <property type="molecule type" value="Genomic_DNA"/>
</dbReference>
<keyword evidence="1" id="KW-0812">Transmembrane</keyword>
<keyword evidence="3" id="KW-0645">Protease</keyword>
<evidence type="ECO:0000259" key="2">
    <source>
        <dbReference type="Pfam" id="PF02517"/>
    </source>
</evidence>
<dbReference type="Proteomes" id="UP000440713">
    <property type="component" value="Unassembled WGS sequence"/>
</dbReference>
<feature type="transmembrane region" description="Helical" evidence="1">
    <location>
        <begin position="79"/>
        <end position="99"/>
    </location>
</feature>
<dbReference type="AlphaFoldDB" id="A0A6N7X4G2"/>
<protein>
    <submittedName>
        <fullName evidence="3">CPBP family intramembrane metalloprotease</fullName>
    </submittedName>
</protein>
<dbReference type="GO" id="GO:0006508">
    <property type="term" value="P:proteolysis"/>
    <property type="evidence" value="ECO:0007669"/>
    <property type="project" value="UniProtKB-KW"/>
</dbReference>
<proteinExistence type="predicted"/>
<dbReference type="InterPro" id="IPR003675">
    <property type="entry name" value="Rce1/LyrA-like_dom"/>
</dbReference>
<evidence type="ECO:0000313" key="4">
    <source>
        <dbReference type="Proteomes" id="UP000440713"/>
    </source>
</evidence>
<feature type="domain" description="CAAX prenyl protease 2/Lysostaphin resistance protein A-like" evidence="2">
    <location>
        <begin position="122"/>
        <end position="208"/>
    </location>
</feature>
<keyword evidence="3" id="KW-0482">Metalloprotease</keyword>
<name>A0A6N7X4G2_9FIRM</name>
<dbReference type="GO" id="GO:0080120">
    <property type="term" value="P:CAAX-box protein maturation"/>
    <property type="evidence" value="ECO:0007669"/>
    <property type="project" value="UniProtKB-ARBA"/>
</dbReference>
<dbReference type="GO" id="GO:0008237">
    <property type="term" value="F:metallopeptidase activity"/>
    <property type="evidence" value="ECO:0007669"/>
    <property type="project" value="UniProtKB-KW"/>
</dbReference>